<protein>
    <submittedName>
        <fullName evidence="1">Uncharacterized protein</fullName>
    </submittedName>
</protein>
<name>A0ACC3AG89_9EURO</name>
<evidence type="ECO:0000313" key="1">
    <source>
        <dbReference type="EMBL" id="KAJ9661545.1"/>
    </source>
</evidence>
<dbReference type="EMBL" id="JAPDRQ010000022">
    <property type="protein sequence ID" value="KAJ9661545.1"/>
    <property type="molecule type" value="Genomic_DNA"/>
</dbReference>
<proteinExistence type="predicted"/>
<accession>A0ACC3AG89</accession>
<sequence length="518" mass="56405">MSVFSEFTFLLFSYFSFLVQAAPHHGRSINSPYATSSHTIDLKAIPGVSNPSSRSLHCDRRRSASLANQTAPLINLDASFAAPVKISDQSFYLVVDTGSADTWVPDVFFTCLYGEIGPWASPTSQDECAFGTYFDRDNSDLMFNVTPNSNFYASYADGSGAGGLLGQTSLKLASSLTVPNQQVGVATIASWKGDNITSGILGLAYSPLTSKYPGTNIWDDKQCPFINSSNRYLPSDYKCNQETYPALIETLFQSSNNSGPQLQEKAFSIALSRDHSNNFNGGTLTFGGIPELSLPTVNVSSPFTTTPVEALGSSHDKELRFYTLSVDGFLFPPTAPGLYNTTSSTAASQMRRDFVKSRRSQRSSSSTMDVMHPTTSGGQKAQFILDSGTTLTYIPDALAAAFNSLFEPPAYQDFHTTGSLWALDCENLSYVPSLGVSIAGEVFYHNPEDLVYKLKGQEYNYDIDEWVDTQYCISAVQDYGLSDNGVGILGQPFLKNVIAVFDIGRSELGLAARPYYHS</sequence>
<organism evidence="1 2">
    <name type="scientific">Neophaeococcomyces mojaviensis</name>
    <dbReference type="NCBI Taxonomy" id="3383035"/>
    <lineage>
        <taxon>Eukaryota</taxon>
        <taxon>Fungi</taxon>
        <taxon>Dikarya</taxon>
        <taxon>Ascomycota</taxon>
        <taxon>Pezizomycotina</taxon>
        <taxon>Eurotiomycetes</taxon>
        <taxon>Chaetothyriomycetidae</taxon>
        <taxon>Chaetothyriales</taxon>
        <taxon>Chaetothyriales incertae sedis</taxon>
        <taxon>Neophaeococcomyces</taxon>
    </lineage>
</organism>
<keyword evidence="2" id="KW-1185">Reference proteome</keyword>
<reference evidence="1" key="1">
    <citation type="submission" date="2022-10" db="EMBL/GenBank/DDBJ databases">
        <title>Culturing micro-colonial fungi from biological soil crusts in the Mojave desert and describing Neophaeococcomyces mojavensis, and introducing the new genera and species Taxawa tesnikishii.</title>
        <authorList>
            <person name="Kurbessoian T."/>
            <person name="Stajich J.E."/>
        </authorList>
    </citation>
    <scope>NUCLEOTIDE SEQUENCE</scope>
    <source>
        <strain evidence="1">JES_112</strain>
    </source>
</reference>
<comment type="caution">
    <text evidence="1">The sequence shown here is derived from an EMBL/GenBank/DDBJ whole genome shotgun (WGS) entry which is preliminary data.</text>
</comment>
<gene>
    <name evidence="1" type="ORF">H2198_001925</name>
</gene>
<dbReference type="Proteomes" id="UP001172386">
    <property type="component" value="Unassembled WGS sequence"/>
</dbReference>
<evidence type="ECO:0000313" key="2">
    <source>
        <dbReference type="Proteomes" id="UP001172386"/>
    </source>
</evidence>